<keyword evidence="3" id="KW-1185">Reference proteome</keyword>
<dbReference type="AlphaFoldDB" id="U2YWH5"/>
<comment type="caution">
    <text evidence="2">The sequence shown here is derived from an EMBL/GenBank/DDBJ whole genome shotgun (WGS) entry which is preliminary data.</text>
</comment>
<reference evidence="2 3" key="1">
    <citation type="submission" date="2013-09" db="EMBL/GenBank/DDBJ databases">
        <title>Whole genome sequencing of Halarchaeum acidiphilum strain MH1-52-1.</title>
        <authorList>
            <person name="Shimane Y."/>
            <person name="Minegishi H."/>
            <person name="Nishi S."/>
            <person name="Echigo A."/>
            <person name="Shuto A."/>
            <person name="Konishi M."/>
            <person name="Ito T."/>
            <person name="Ohkuma M."/>
            <person name="Ohta Y."/>
            <person name="Nagano Y."/>
            <person name="Tsubouchi T."/>
            <person name="Mori K."/>
            <person name="Usui K."/>
            <person name="Kamekura M."/>
            <person name="Usami R."/>
            <person name="Takaki Y."/>
            <person name="Hatada Y."/>
        </authorList>
    </citation>
    <scope>NUCLEOTIDE SEQUENCE [LARGE SCALE GENOMIC DNA]</scope>
    <source>
        <strain evidence="2 3">JCM 16109</strain>
    </source>
</reference>
<evidence type="ECO:0000256" key="1">
    <source>
        <dbReference type="SAM" id="MobiDB-lite"/>
    </source>
</evidence>
<sequence length="42" mass="4473">MCHTWEEVLDWEANERDGDPSAPETAETADTDPPSPASDGAA</sequence>
<feature type="region of interest" description="Disordered" evidence="1">
    <location>
        <begin position="1"/>
        <end position="42"/>
    </location>
</feature>
<organism evidence="2 3">
    <name type="scientific">Halarchaeum acidiphilum MH1-52-1</name>
    <dbReference type="NCBI Taxonomy" id="1261545"/>
    <lineage>
        <taxon>Archaea</taxon>
        <taxon>Methanobacteriati</taxon>
        <taxon>Methanobacteriota</taxon>
        <taxon>Stenosarchaea group</taxon>
        <taxon>Halobacteria</taxon>
        <taxon>Halobacteriales</taxon>
        <taxon>Halobacteriaceae</taxon>
    </lineage>
</organism>
<accession>U2YWH5</accession>
<proteinExistence type="predicted"/>
<dbReference type="EMBL" id="BATA01000050">
    <property type="protein sequence ID" value="GAD53152.1"/>
    <property type="molecule type" value="Genomic_DNA"/>
</dbReference>
<dbReference type="RefSeq" id="WP_020222207.1">
    <property type="nucleotide sequence ID" value="NZ_BANO01000177.1"/>
</dbReference>
<name>U2YWH5_9EURY</name>
<gene>
    <name evidence="2" type="ORF">MBEHAL_1912</name>
</gene>
<protein>
    <submittedName>
        <fullName evidence="2">Uncharacterized protein</fullName>
    </submittedName>
</protein>
<evidence type="ECO:0000313" key="2">
    <source>
        <dbReference type="EMBL" id="GAD53152.1"/>
    </source>
</evidence>
<evidence type="ECO:0000313" key="3">
    <source>
        <dbReference type="Proteomes" id="UP000016986"/>
    </source>
</evidence>
<dbReference type="Proteomes" id="UP000016986">
    <property type="component" value="Unassembled WGS sequence"/>
</dbReference>